<evidence type="ECO:0000313" key="2">
    <source>
        <dbReference type="Proteomes" id="UP001216899"/>
    </source>
</evidence>
<gene>
    <name evidence="1" type="ORF">PRL19_10800</name>
</gene>
<evidence type="ECO:0000313" key="1">
    <source>
        <dbReference type="EMBL" id="WDA11784.1"/>
    </source>
</evidence>
<dbReference type="Proteomes" id="UP001216899">
    <property type="component" value="Chromosome"/>
</dbReference>
<keyword evidence="2" id="KW-1185">Reference proteome</keyword>
<dbReference type="EMBL" id="CP117466">
    <property type="protein sequence ID" value="WDA11784.1"/>
    <property type="molecule type" value="Genomic_DNA"/>
</dbReference>
<evidence type="ECO:0008006" key="3">
    <source>
        <dbReference type="Google" id="ProtNLM"/>
    </source>
</evidence>
<sequence>MTKNFESPNGTAKAQPEISLGEDLLRGADEIAKFMFGDVCHRRKIYYLTGEATKGLPHFKIGSLICARKSTILNWISEQESRS</sequence>
<organism evidence="1 2">
    <name type="scientific">Paracoccus marcusii</name>
    <dbReference type="NCBI Taxonomy" id="59779"/>
    <lineage>
        <taxon>Bacteria</taxon>
        <taxon>Pseudomonadati</taxon>
        <taxon>Pseudomonadota</taxon>
        <taxon>Alphaproteobacteria</taxon>
        <taxon>Rhodobacterales</taxon>
        <taxon>Paracoccaceae</taxon>
        <taxon>Paracoccus</taxon>
    </lineage>
</organism>
<dbReference type="RefSeq" id="WP_273742947.1">
    <property type="nucleotide sequence ID" value="NZ_CP117466.1"/>
</dbReference>
<protein>
    <recommendedName>
        <fullName evidence="3">DNA-binding protein</fullName>
    </recommendedName>
</protein>
<proteinExistence type="predicted"/>
<reference evidence="1 2" key="1">
    <citation type="submission" date="2023-02" db="EMBL/GenBank/DDBJ databases">
        <title>Whole genome sequenc of Paracoccus marcusii MBLB0836.</title>
        <authorList>
            <person name="Seo M.-J."/>
            <person name="Cho E.-S."/>
            <person name="Hwang C.Y."/>
        </authorList>
    </citation>
    <scope>NUCLEOTIDE SEQUENCE [LARGE SCALE GENOMIC DNA]</scope>
    <source>
        <strain evidence="1 2">MBLB0836</strain>
    </source>
</reference>
<name>A0ABY7USE6_9RHOB</name>
<accession>A0ABY7USE6</accession>